<dbReference type="SUPFAM" id="SSF47266">
    <property type="entry name" value="4-helical cytokines"/>
    <property type="match status" value="1"/>
</dbReference>
<accession>A0A8B9NLI2</accession>
<evidence type="ECO:0000256" key="1">
    <source>
        <dbReference type="ARBA" id="ARBA00019467"/>
    </source>
</evidence>
<dbReference type="PANTHER" id="PTHR47401">
    <property type="entry name" value="INTERLEUKIN-4"/>
    <property type="match status" value="1"/>
</dbReference>
<evidence type="ECO:0000256" key="3">
    <source>
        <dbReference type="ARBA" id="ARBA00030247"/>
    </source>
</evidence>
<dbReference type="GO" id="GO:0008083">
    <property type="term" value="F:growth factor activity"/>
    <property type="evidence" value="ECO:0007669"/>
    <property type="project" value="InterPro"/>
</dbReference>
<reference evidence="6" key="2">
    <citation type="submission" date="2025-09" db="UniProtKB">
        <authorList>
            <consortium name="Ensembl"/>
        </authorList>
    </citation>
    <scope>IDENTIFICATION</scope>
</reference>
<protein>
    <recommendedName>
        <fullName evidence="1">Interleukin-4</fullName>
    </recommendedName>
    <alternativeName>
        <fullName evidence="4">B-cell stimulatory factor 1</fullName>
    </alternativeName>
    <alternativeName>
        <fullName evidence="3">Lymphocyte stimulatory factor 1</fullName>
    </alternativeName>
</protein>
<dbReference type="GO" id="GO:0005576">
    <property type="term" value="C:extracellular region"/>
    <property type="evidence" value="ECO:0007669"/>
    <property type="project" value="InterPro"/>
</dbReference>
<name>A0A8B9NLI2_9AVES</name>
<keyword evidence="7" id="KW-1185">Reference proteome</keyword>
<feature type="signal peptide" evidence="5">
    <location>
        <begin position="1"/>
        <end position="23"/>
    </location>
</feature>
<evidence type="ECO:0000256" key="2">
    <source>
        <dbReference type="ARBA" id="ARBA00022936"/>
    </source>
</evidence>
<organism evidence="6 7">
    <name type="scientific">Accipiter nisus</name>
    <name type="common">Eurasian sparrowhawk</name>
    <dbReference type="NCBI Taxonomy" id="211598"/>
    <lineage>
        <taxon>Eukaryota</taxon>
        <taxon>Metazoa</taxon>
        <taxon>Chordata</taxon>
        <taxon>Craniata</taxon>
        <taxon>Vertebrata</taxon>
        <taxon>Euteleostomi</taxon>
        <taxon>Archelosauria</taxon>
        <taxon>Archosauria</taxon>
        <taxon>Dinosauria</taxon>
        <taxon>Saurischia</taxon>
        <taxon>Theropoda</taxon>
        <taxon>Coelurosauria</taxon>
        <taxon>Aves</taxon>
        <taxon>Neognathae</taxon>
        <taxon>Neoaves</taxon>
        <taxon>Telluraves</taxon>
        <taxon>Accipitrimorphae</taxon>
        <taxon>Accipitriformes</taxon>
        <taxon>Accipitridae</taxon>
        <taxon>Accipitrinae</taxon>
        <taxon>Accipiter</taxon>
    </lineage>
</organism>
<dbReference type="Pfam" id="PF00727">
    <property type="entry name" value="IL4"/>
    <property type="match status" value="1"/>
</dbReference>
<dbReference type="InterPro" id="IPR009079">
    <property type="entry name" value="4_helix_cytokine-like_core"/>
</dbReference>
<dbReference type="InterPro" id="IPR002354">
    <property type="entry name" value="IL-4"/>
</dbReference>
<dbReference type="GO" id="GO:0006955">
    <property type="term" value="P:immune response"/>
    <property type="evidence" value="ECO:0007669"/>
    <property type="project" value="InterPro"/>
</dbReference>
<dbReference type="GO" id="GO:0005136">
    <property type="term" value="F:interleukin-4 receptor binding"/>
    <property type="evidence" value="ECO:0007669"/>
    <property type="project" value="InterPro"/>
</dbReference>
<dbReference type="Gene3D" id="1.20.1250.10">
    <property type="match status" value="1"/>
</dbReference>
<dbReference type="PANTHER" id="PTHR47401:SF1">
    <property type="entry name" value="INTERLEUKIN-4"/>
    <property type="match status" value="1"/>
</dbReference>
<keyword evidence="5" id="KW-0732">Signal</keyword>
<dbReference type="Proteomes" id="UP000694541">
    <property type="component" value="Unplaced"/>
</dbReference>
<dbReference type="SMART" id="SM00190">
    <property type="entry name" value="IL4_13"/>
    <property type="match status" value="1"/>
</dbReference>
<proteinExistence type="predicted"/>
<dbReference type="AlphaFoldDB" id="A0A8B9NLI2"/>
<evidence type="ECO:0000256" key="5">
    <source>
        <dbReference type="SAM" id="SignalP"/>
    </source>
</evidence>
<evidence type="ECO:0000313" key="7">
    <source>
        <dbReference type="Proteomes" id="UP000694541"/>
    </source>
</evidence>
<reference evidence="6" key="1">
    <citation type="submission" date="2025-08" db="UniProtKB">
        <authorList>
            <consortium name="Ensembl"/>
        </authorList>
    </citation>
    <scope>IDENTIFICATION</scope>
</reference>
<keyword evidence="2" id="KW-0075">B-cell activation</keyword>
<evidence type="ECO:0000256" key="4">
    <source>
        <dbReference type="ARBA" id="ARBA00031287"/>
    </source>
</evidence>
<evidence type="ECO:0000313" key="6">
    <source>
        <dbReference type="Ensembl" id="ENSANIP00000023656.1"/>
    </source>
</evidence>
<sequence>MSSPVPVLLTFLALSACQGHTAALLQTSTLLKESIRLLSDPEMKVSCDKMNVTTIFAGNKKVGDMEVLCKATTVILEGHSCHKNLKGLYINLVKLVQMKSAVHKAPCPVAAGNTTSLHHFLEDLKRVLQRLVKDYSI</sequence>
<dbReference type="Ensembl" id="ENSANIT00000024444.1">
    <property type="protein sequence ID" value="ENSANIP00000023656.1"/>
    <property type="gene ID" value="ENSANIG00000016064.1"/>
</dbReference>
<dbReference type="GO" id="GO:0042113">
    <property type="term" value="P:B cell activation"/>
    <property type="evidence" value="ECO:0007669"/>
    <property type="project" value="UniProtKB-KW"/>
</dbReference>
<dbReference type="InterPro" id="IPR001325">
    <property type="entry name" value="IL-4/IL-13"/>
</dbReference>
<feature type="chain" id="PRO_5034596005" description="Interleukin-4" evidence="5">
    <location>
        <begin position="24"/>
        <end position="137"/>
    </location>
</feature>